<comment type="caution">
    <text evidence="1">The sequence shown here is derived from an EMBL/GenBank/DDBJ whole genome shotgun (WGS) entry which is preliminary data.</text>
</comment>
<dbReference type="AlphaFoldDB" id="A0A9D1AMX6"/>
<evidence type="ECO:0000313" key="2">
    <source>
        <dbReference type="Proteomes" id="UP000824242"/>
    </source>
</evidence>
<accession>A0A9D1AMX6</accession>
<reference evidence="1" key="2">
    <citation type="journal article" date="2021" name="PeerJ">
        <title>Extensive microbial diversity within the chicken gut microbiome revealed by metagenomics and culture.</title>
        <authorList>
            <person name="Gilroy R."/>
            <person name="Ravi A."/>
            <person name="Getino M."/>
            <person name="Pursley I."/>
            <person name="Horton D.L."/>
            <person name="Alikhan N.F."/>
            <person name="Baker D."/>
            <person name="Gharbi K."/>
            <person name="Hall N."/>
            <person name="Watson M."/>
            <person name="Adriaenssens E.M."/>
            <person name="Foster-Nyarko E."/>
            <person name="Jarju S."/>
            <person name="Secka A."/>
            <person name="Antonio M."/>
            <person name="Oren A."/>
            <person name="Chaudhuri R.R."/>
            <person name="La Ragione R."/>
            <person name="Hildebrand F."/>
            <person name="Pallen M.J."/>
        </authorList>
    </citation>
    <scope>NUCLEOTIDE SEQUENCE</scope>
    <source>
        <strain evidence="1">ChiSxjej1B13-7958</strain>
    </source>
</reference>
<organism evidence="1 2">
    <name type="scientific">Candidatus Caccousia avicola</name>
    <dbReference type="NCBI Taxonomy" id="2840721"/>
    <lineage>
        <taxon>Bacteria</taxon>
        <taxon>Bacillati</taxon>
        <taxon>Bacillota</taxon>
        <taxon>Clostridia</taxon>
        <taxon>Eubacteriales</taxon>
        <taxon>Oscillospiraceae</taxon>
        <taxon>Oscillospiraceae incertae sedis</taxon>
        <taxon>Candidatus Caccousia</taxon>
    </lineage>
</organism>
<proteinExistence type="predicted"/>
<dbReference type="InterPro" id="IPR018755">
    <property type="entry name" value="Phage_Mu_Gp48"/>
</dbReference>
<reference evidence="1" key="1">
    <citation type="submission" date="2020-10" db="EMBL/GenBank/DDBJ databases">
        <authorList>
            <person name="Gilroy R."/>
        </authorList>
    </citation>
    <scope>NUCLEOTIDE SEQUENCE</scope>
    <source>
        <strain evidence="1">ChiSxjej1B13-7958</strain>
    </source>
</reference>
<evidence type="ECO:0000313" key="1">
    <source>
        <dbReference type="EMBL" id="HIR47541.1"/>
    </source>
</evidence>
<protein>
    <submittedName>
        <fullName evidence="1">DUF2313 domain-containing protein</fullName>
    </submittedName>
</protein>
<name>A0A9D1AMX6_9FIRM</name>
<gene>
    <name evidence="1" type="ORF">IAB89_07790</name>
</gene>
<sequence length="182" mass="21047">MDRKLLDYLPDALRPYRELRAIAAGQQALFEALWQSLDRTLDDQFVATASDYALTRWERMLGIYARGTETLDERRARVLARLCEQLPFTLRTLRVQLEALCGAGGFTIELFSGNNALRVRAPLALRNYQDDIRDLLERVVPCALWIDFDLERNPHRKLADFTHASLARYTHENLENEVIKLA</sequence>
<dbReference type="Proteomes" id="UP000824242">
    <property type="component" value="Unassembled WGS sequence"/>
</dbReference>
<dbReference type="EMBL" id="DVGZ01000082">
    <property type="protein sequence ID" value="HIR47541.1"/>
    <property type="molecule type" value="Genomic_DNA"/>
</dbReference>
<dbReference type="Pfam" id="PF10076">
    <property type="entry name" value="Phage_Mu_Gp48"/>
    <property type="match status" value="1"/>
</dbReference>